<dbReference type="Proteomes" id="UP001314205">
    <property type="component" value="Unassembled WGS sequence"/>
</dbReference>
<sequence>MDAQKQHIQSMIFDYATTTNTDFRKHHIRPTVKSNYKDKNLSRKKRKSPVKYVHTMTDWKNVSMPFDLWIEQKQIVRTNPHHVQEPYEKPPDLEIDKIRMTRPRLVMTPAVSIDDVEDLEKRKLLLQDMYTTNVTKEFGMKCALSTVRSPLRGKYAPANPIPLPKLTPPYVSPEWRMQSTSWDRQQTRAYCDATRVFWLNRNR</sequence>
<reference evidence="1 2" key="1">
    <citation type="submission" date="2023-11" db="EMBL/GenBank/DDBJ databases">
        <authorList>
            <person name="Hedman E."/>
            <person name="Englund M."/>
            <person name="Stromberg M."/>
            <person name="Nyberg Akerstrom W."/>
            <person name="Nylinder S."/>
            <person name="Jareborg N."/>
            <person name="Kallberg Y."/>
            <person name="Kronander E."/>
        </authorList>
    </citation>
    <scope>NUCLEOTIDE SEQUENCE [LARGE SCALE GENOMIC DNA]</scope>
</reference>
<protein>
    <submittedName>
        <fullName evidence="1">Uncharacterized protein</fullName>
    </submittedName>
</protein>
<proteinExistence type="predicted"/>
<comment type="caution">
    <text evidence="1">The sequence shown here is derived from an EMBL/GenBank/DDBJ whole genome shotgun (WGS) entry which is preliminary data.</text>
</comment>
<dbReference type="EMBL" id="CAVLGL010000148">
    <property type="protein sequence ID" value="CAK1603531.1"/>
    <property type="molecule type" value="Genomic_DNA"/>
</dbReference>
<dbReference type="AlphaFoldDB" id="A0AAV1M794"/>
<keyword evidence="2" id="KW-1185">Reference proteome</keyword>
<evidence type="ECO:0000313" key="1">
    <source>
        <dbReference type="EMBL" id="CAK1603531.1"/>
    </source>
</evidence>
<organism evidence="1 2">
    <name type="scientific">Parnassius mnemosyne</name>
    <name type="common">clouded apollo</name>
    <dbReference type="NCBI Taxonomy" id="213953"/>
    <lineage>
        <taxon>Eukaryota</taxon>
        <taxon>Metazoa</taxon>
        <taxon>Ecdysozoa</taxon>
        <taxon>Arthropoda</taxon>
        <taxon>Hexapoda</taxon>
        <taxon>Insecta</taxon>
        <taxon>Pterygota</taxon>
        <taxon>Neoptera</taxon>
        <taxon>Endopterygota</taxon>
        <taxon>Lepidoptera</taxon>
        <taxon>Glossata</taxon>
        <taxon>Ditrysia</taxon>
        <taxon>Papilionoidea</taxon>
        <taxon>Papilionidae</taxon>
        <taxon>Parnassiinae</taxon>
        <taxon>Parnassini</taxon>
        <taxon>Parnassius</taxon>
        <taxon>Driopa</taxon>
    </lineage>
</organism>
<gene>
    <name evidence="1" type="ORF">PARMNEM_LOCUS21889</name>
</gene>
<name>A0AAV1M794_9NEOP</name>
<evidence type="ECO:0000313" key="2">
    <source>
        <dbReference type="Proteomes" id="UP001314205"/>
    </source>
</evidence>
<accession>A0AAV1M794</accession>